<accession>A0A1Y6M0M0</accession>
<gene>
    <name evidence="2" type="ORF">ZT1A5_G11582</name>
</gene>
<feature type="compositionally biased region" description="Polar residues" evidence="1">
    <location>
        <begin position="167"/>
        <end position="176"/>
    </location>
</feature>
<dbReference type="EMBL" id="LT882689">
    <property type="protein sequence ID" value="SMY30132.1"/>
    <property type="molecule type" value="Genomic_DNA"/>
</dbReference>
<dbReference type="AlphaFoldDB" id="A0A1Y6M0M0"/>
<evidence type="ECO:0000313" key="2">
    <source>
        <dbReference type="EMBL" id="SMY30132.1"/>
    </source>
</evidence>
<dbReference type="Proteomes" id="UP000215453">
    <property type="component" value="Chromosome 14"/>
</dbReference>
<feature type="compositionally biased region" description="Basic and acidic residues" evidence="1">
    <location>
        <begin position="1"/>
        <end position="15"/>
    </location>
</feature>
<evidence type="ECO:0000256" key="1">
    <source>
        <dbReference type="SAM" id="MobiDB-lite"/>
    </source>
</evidence>
<sequence length="311" mass="34440">MNESKEEGAGDKDNKTSALALGQEPHLRVDNNSPLLSTTRPYPLPPAQCPLVQARNTSRPFYPVEARDAQSSCQNSSLWQKRTTGDFQTTKASLHLACQPPTAKIALSRADDEYLPSLNLSTHEEAPTAVNNSPLLTFCSRPLLFSPPPSESSAKEAITRGTPPPSDLSSISNTVDNGARPSLQRHGRSSPTRLMRVSPAPGCRPYTQKPPPEQQQRRAEKTTLLCREITSRWKTTRMARARDSRKKTGGDDLVQKEMARNAAKDVWDHKLRDKHIFHYTSHHSVRSIPFLRNAGVEFCDADTIAVIGQSI</sequence>
<name>A0A1Y6M0M0_ZYMTR</name>
<organism evidence="2 3">
    <name type="scientific">Zymoseptoria tritici ST99CH_1A5</name>
    <dbReference type="NCBI Taxonomy" id="1276529"/>
    <lineage>
        <taxon>Eukaryota</taxon>
        <taxon>Fungi</taxon>
        <taxon>Dikarya</taxon>
        <taxon>Ascomycota</taxon>
        <taxon>Pezizomycotina</taxon>
        <taxon>Dothideomycetes</taxon>
        <taxon>Dothideomycetidae</taxon>
        <taxon>Mycosphaerellales</taxon>
        <taxon>Mycosphaerellaceae</taxon>
        <taxon>Zymoseptoria</taxon>
    </lineage>
</organism>
<evidence type="ECO:0000313" key="3">
    <source>
        <dbReference type="Proteomes" id="UP000215453"/>
    </source>
</evidence>
<feature type="region of interest" description="Disordered" evidence="1">
    <location>
        <begin position="147"/>
        <end position="222"/>
    </location>
</feature>
<proteinExistence type="predicted"/>
<protein>
    <submittedName>
        <fullName evidence="2">Uncharacterized protein</fullName>
    </submittedName>
</protein>
<feature type="region of interest" description="Disordered" evidence="1">
    <location>
        <begin position="1"/>
        <end position="50"/>
    </location>
</feature>
<reference evidence="2 3" key="1">
    <citation type="submission" date="2016-10" db="EMBL/GenBank/DDBJ databases">
        <authorList>
            <person name="Varghese N."/>
        </authorList>
    </citation>
    <scope>NUCLEOTIDE SEQUENCE [LARGE SCALE GENOMIC DNA]</scope>
</reference>
<feature type="compositionally biased region" description="Polar residues" evidence="1">
    <location>
        <begin position="30"/>
        <end position="40"/>
    </location>
</feature>